<keyword evidence="3" id="KW-0732">Signal</keyword>
<reference evidence="4" key="1">
    <citation type="submission" date="2024-05" db="EMBL/GenBank/DDBJ databases">
        <title>30 novel species of actinomycetes from the DSMZ collection.</title>
        <authorList>
            <person name="Nouioui I."/>
        </authorList>
    </citation>
    <scope>NUCLEOTIDE SEQUENCE</scope>
    <source>
        <strain evidence="4">DSM 3412</strain>
    </source>
</reference>
<dbReference type="EMBL" id="JAVRFJ010000054">
    <property type="protein sequence ID" value="MDT0573639.1"/>
    <property type="molecule type" value="Genomic_DNA"/>
</dbReference>
<feature type="region of interest" description="Disordered" evidence="1">
    <location>
        <begin position="30"/>
        <end position="106"/>
    </location>
</feature>
<feature type="chain" id="PRO_5046432610" description="LPXTG cell wall anchor domain-containing protein" evidence="3">
    <location>
        <begin position="27"/>
        <end position="138"/>
    </location>
</feature>
<evidence type="ECO:0008006" key="6">
    <source>
        <dbReference type="Google" id="ProtNLM"/>
    </source>
</evidence>
<proteinExistence type="predicted"/>
<evidence type="ECO:0000256" key="3">
    <source>
        <dbReference type="SAM" id="SignalP"/>
    </source>
</evidence>
<keyword evidence="2" id="KW-0472">Membrane</keyword>
<organism evidence="4 5">
    <name type="scientific">Streptomyces gottesmaniae</name>
    <dbReference type="NCBI Taxonomy" id="3075518"/>
    <lineage>
        <taxon>Bacteria</taxon>
        <taxon>Bacillati</taxon>
        <taxon>Actinomycetota</taxon>
        <taxon>Actinomycetes</taxon>
        <taxon>Kitasatosporales</taxon>
        <taxon>Streptomycetaceae</taxon>
        <taxon>Streptomyces</taxon>
    </lineage>
</organism>
<keyword evidence="5" id="KW-1185">Reference proteome</keyword>
<keyword evidence="2" id="KW-0812">Transmembrane</keyword>
<evidence type="ECO:0000313" key="5">
    <source>
        <dbReference type="Proteomes" id="UP001180737"/>
    </source>
</evidence>
<protein>
    <recommendedName>
        <fullName evidence="6">LPXTG cell wall anchor domain-containing protein</fullName>
    </recommendedName>
</protein>
<sequence>MRSVRMLMATAAASALLALGAPVAYASGGWDGTDSSYSGEHDKGQDKAASGNAGQDEGSWSGKQDGGSWSGKQEDGSRSGGQDEGSWSGKHEKPSGGMHTGGGGLAAPAVTAGGLAVLAVAGTGLYAARRKKSAAGVA</sequence>
<accession>A0ABU2ZAL4</accession>
<dbReference type="RefSeq" id="WP_033530430.1">
    <property type="nucleotide sequence ID" value="NZ_JAVRFJ010000054.1"/>
</dbReference>
<comment type="caution">
    <text evidence="4">The sequence shown here is derived from an EMBL/GenBank/DDBJ whole genome shotgun (WGS) entry which is preliminary data.</text>
</comment>
<evidence type="ECO:0000313" key="4">
    <source>
        <dbReference type="EMBL" id="MDT0573639.1"/>
    </source>
</evidence>
<name>A0ABU2ZAL4_9ACTN</name>
<gene>
    <name evidence="4" type="ORF">RM704_40420</name>
</gene>
<evidence type="ECO:0000256" key="2">
    <source>
        <dbReference type="SAM" id="Phobius"/>
    </source>
</evidence>
<feature type="transmembrane region" description="Helical" evidence="2">
    <location>
        <begin position="105"/>
        <end position="128"/>
    </location>
</feature>
<evidence type="ECO:0000256" key="1">
    <source>
        <dbReference type="SAM" id="MobiDB-lite"/>
    </source>
</evidence>
<keyword evidence="2" id="KW-1133">Transmembrane helix</keyword>
<feature type="signal peptide" evidence="3">
    <location>
        <begin position="1"/>
        <end position="26"/>
    </location>
</feature>
<dbReference type="Proteomes" id="UP001180737">
    <property type="component" value="Unassembled WGS sequence"/>
</dbReference>